<dbReference type="GO" id="GO:0006488">
    <property type="term" value="P:dolichol-linked oligosaccharide biosynthetic process"/>
    <property type="evidence" value="ECO:0007669"/>
    <property type="project" value="InterPro"/>
</dbReference>
<evidence type="ECO:0000256" key="3">
    <source>
        <dbReference type="ARBA" id="ARBA00012614"/>
    </source>
</evidence>
<dbReference type="KEGG" id="apln:108739144"/>
<organism evidence="9 10">
    <name type="scientific">Agrilus planipennis</name>
    <name type="common">Emerald ash borer</name>
    <name type="synonym">Agrilus marcopoli</name>
    <dbReference type="NCBI Taxonomy" id="224129"/>
    <lineage>
        <taxon>Eukaryota</taxon>
        <taxon>Metazoa</taxon>
        <taxon>Ecdysozoa</taxon>
        <taxon>Arthropoda</taxon>
        <taxon>Hexapoda</taxon>
        <taxon>Insecta</taxon>
        <taxon>Pterygota</taxon>
        <taxon>Neoptera</taxon>
        <taxon>Endopterygota</taxon>
        <taxon>Coleoptera</taxon>
        <taxon>Polyphaga</taxon>
        <taxon>Elateriformia</taxon>
        <taxon>Buprestoidea</taxon>
        <taxon>Buprestidae</taxon>
        <taxon>Agrilinae</taxon>
        <taxon>Agrilus</taxon>
    </lineage>
</organism>
<dbReference type="InterPro" id="IPR007235">
    <property type="entry name" value="Glyco_trans_28_C"/>
</dbReference>
<dbReference type="GO" id="GO:0004577">
    <property type="term" value="F:N-acetylglucosaminyldiphosphodolichol N-acetylglucosaminyltransferase activity"/>
    <property type="evidence" value="ECO:0007669"/>
    <property type="project" value="UniProtKB-EC"/>
</dbReference>
<dbReference type="Pfam" id="PF04101">
    <property type="entry name" value="Glyco_tran_28_C"/>
    <property type="match status" value="1"/>
</dbReference>
<protein>
    <recommendedName>
        <fullName evidence="4">UDP-N-acetylglucosamine transferase subunit ALG13</fullName>
        <ecNumber evidence="3">2.4.1.141</ecNumber>
    </recommendedName>
</protein>
<dbReference type="EC" id="2.4.1.141" evidence="3"/>
<dbReference type="SUPFAM" id="SSF53756">
    <property type="entry name" value="UDP-Glycosyltransferase/glycogen phosphorylase"/>
    <property type="match status" value="1"/>
</dbReference>
<evidence type="ECO:0000313" key="9">
    <source>
        <dbReference type="Proteomes" id="UP000192223"/>
    </source>
</evidence>
<keyword evidence="6 10" id="KW-0808">Transferase</keyword>
<dbReference type="STRING" id="224129.A0A1W4X7M0"/>
<keyword evidence="9" id="KW-1185">Reference proteome</keyword>
<evidence type="ECO:0000313" key="10">
    <source>
        <dbReference type="RefSeq" id="XP_018328393.1"/>
    </source>
</evidence>
<comment type="similarity">
    <text evidence="2">Belongs to the glycosyltransferase 28 family.</text>
</comment>
<evidence type="ECO:0000256" key="2">
    <source>
        <dbReference type="ARBA" id="ARBA00006962"/>
    </source>
</evidence>
<dbReference type="RefSeq" id="XP_025829031.1">
    <property type="nucleotide sequence ID" value="XM_025973246.1"/>
</dbReference>
<evidence type="ECO:0000256" key="6">
    <source>
        <dbReference type="ARBA" id="ARBA00022679"/>
    </source>
</evidence>
<gene>
    <name evidence="10 11" type="primary">LOC108739144</name>
</gene>
<accession>A0A1W4X7M0</accession>
<sequence length="163" mass="18415">MKSKEVLVTVGTTRFDKLIQVVTQKETLNKLHNLGYSVVHLQTGLGTYSKVSHNFVNINYYTYIDDFISKIRDVDLVISHAGAGTCLEVLKEGKPLIVVVNEDLMDNHQIELAEELQKGTYVYFCTCNNLLVTLSKDIGQLKKYPKSNPQVFSSYLNKCMGFT</sequence>
<dbReference type="OrthoDB" id="20273at2759"/>
<comment type="subcellular location">
    <subcellularLocation>
        <location evidence="1">Endoplasmic reticulum</location>
    </subcellularLocation>
</comment>
<keyword evidence="5" id="KW-0328">Glycosyltransferase</keyword>
<name>A0A1W4X7M0_AGRPL</name>
<dbReference type="RefSeq" id="XP_018328393.1">
    <property type="nucleotide sequence ID" value="XM_018472891.2"/>
</dbReference>
<evidence type="ECO:0000259" key="8">
    <source>
        <dbReference type="Pfam" id="PF04101"/>
    </source>
</evidence>
<evidence type="ECO:0000256" key="5">
    <source>
        <dbReference type="ARBA" id="ARBA00022676"/>
    </source>
</evidence>
<dbReference type="GO" id="GO:0005783">
    <property type="term" value="C:endoplasmic reticulum"/>
    <property type="evidence" value="ECO:0007669"/>
    <property type="project" value="UniProtKB-SubCell"/>
</dbReference>
<evidence type="ECO:0000256" key="7">
    <source>
        <dbReference type="ARBA" id="ARBA00022824"/>
    </source>
</evidence>
<evidence type="ECO:0000313" key="11">
    <source>
        <dbReference type="RefSeq" id="XP_025829031.1"/>
    </source>
</evidence>
<reference evidence="10 11" key="1">
    <citation type="submission" date="2025-04" db="UniProtKB">
        <authorList>
            <consortium name="RefSeq"/>
        </authorList>
    </citation>
    <scope>IDENTIFICATION</scope>
    <source>
        <tissue evidence="10 11">Entire body</tissue>
    </source>
</reference>
<dbReference type="PANTHER" id="PTHR12867:SF6">
    <property type="entry name" value="N-ACETYLGLUCOSAMINYLDIPHOSPHODOLICHOL N-ACETYLGLUCOSAMINYLTRANSFERASE"/>
    <property type="match status" value="1"/>
</dbReference>
<evidence type="ECO:0000256" key="4">
    <source>
        <dbReference type="ARBA" id="ARBA00017468"/>
    </source>
</evidence>
<dbReference type="InterPro" id="IPR039042">
    <property type="entry name" value="Alg13-like"/>
</dbReference>
<dbReference type="GeneID" id="108739144"/>
<proteinExistence type="inferred from homology"/>
<keyword evidence="7" id="KW-0256">Endoplasmic reticulum</keyword>
<dbReference type="PANTHER" id="PTHR12867">
    <property type="entry name" value="GLYCOSYL TRANSFERASE-RELATED"/>
    <property type="match status" value="1"/>
</dbReference>
<dbReference type="AlphaFoldDB" id="A0A1W4X7M0"/>
<feature type="domain" description="Glycosyl transferase family 28 C-terminal" evidence="8">
    <location>
        <begin position="6"/>
        <end position="138"/>
    </location>
</feature>
<dbReference type="Proteomes" id="UP000192223">
    <property type="component" value="Unplaced"/>
</dbReference>
<dbReference type="CTD" id="79868"/>
<evidence type="ECO:0000256" key="1">
    <source>
        <dbReference type="ARBA" id="ARBA00004240"/>
    </source>
</evidence>
<dbReference type="Gene3D" id="3.40.50.2000">
    <property type="entry name" value="Glycogen Phosphorylase B"/>
    <property type="match status" value="1"/>
</dbReference>